<keyword evidence="3" id="KW-1185">Reference proteome</keyword>
<gene>
    <name evidence="2" type="ORF">MELIAE_LOCUS3650</name>
</gene>
<dbReference type="PANTHER" id="PTHR11257">
    <property type="entry name" value="CHEMOSENSORY PROTEIN-RELATED"/>
    <property type="match status" value="1"/>
</dbReference>
<evidence type="ECO:0000313" key="3">
    <source>
        <dbReference type="Proteomes" id="UP001154078"/>
    </source>
</evidence>
<dbReference type="SUPFAM" id="SSF100910">
    <property type="entry name" value="Chemosensory protein Csp2"/>
    <property type="match status" value="1"/>
</dbReference>
<reference evidence="2" key="1">
    <citation type="submission" date="2021-12" db="EMBL/GenBank/DDBJ databases">
        <authorList>
            <person name="King R."/>
        </authorList>
    </citation>
    <scope>NUCLEOTIDE SEQUENCE</scope>
</reference>
<dbReference type="Pfam" id="PF03392">
    <property type="entry name" value="OS-D"/>
    <property type="match status" value="1"/>
</dbReference>
<feature type="chain" id="PRO_5040135189" evidence="1">
    <location>
        <begin position="17"/>
        <end position="146"/>
    </location>
</feature>
<protein>
    <submittedName>
        <fullName evidence="2">Uncharacterized protein</fullName>
    </submittedName>
</protein>
<name>A0A9P0FCV0_BRAAE</name>
<dbReference type="InterPro" id="IPR036682">
    <property type="entry name" value="OS_D_A10/PebIII_sf"/>
</dbReference>
<accession>A0A9P0FCV0</accession>
<feature type="signal peptide" evidence="1">
    <location>
        <begin position="1"/>
        <end position="16"/>
    </location>
</feature>
<dbReference type="EMBL" id="OV121133">
    <property type="protein sequence ID" value="CAH0550943.1"/>
    <property type="molecule type" value="Genomic_DNA"/>
</dbReference>
<keyword evidence="1" id="KW-0732">Signal</keyword>
<dbReference type="AlphaFoldDB" id="A0A9P0FCV0"/>
<dbReference type="PANTHER" id="PTHR11257:SF12">
    <property type="entry name" value="EJACULATORY BULB-SPECIFIC PROTEIN 3-RELATED"/>
    <property type="match status" value="1"/>
</dbReference>
<dbReference type="InterPro" id="IPR005055">
    <property type="entry name" value="A10/PebIII"/>
</dbReference>
<evidence type="ECO:0000256" key="1">
    <source>
        <dbReference type="SAM" id="SignalP"/>
    </source>
</evidence>
<sequence length="146" mass="16988">MKILLVCCLVFVVISARPEDKSKTEKSKVEKLSEKHTEEKYTSKYDNVNIDEILKSDRLLKNYVNCLLEKGKCGPDGLDLKKHLPDALHNGCAKCSELQMANSRKIIHFLIDNKRDLWNELEAKYDKTGEYRKKYDAQIKKEKLKL</sequence>
<dbReference type="OrthoDB" id="6344725at2759"/>
<organism evidence="2 3">
    <name type="scientific">Brassicogethes aeneus</name>
    <name type="common">Rape pollen beetle</name>
    <name type="synonym">Meligethes aeneus</name>
    <dbReference type="NCBI Taxonomy" id="1431903"/>
    <lineage>
        <taxon>Eukaryota</taxon>
        <taxon>Metazoa</taxon>
        <taxon>Ecdysozoa</taxon>
        <taxon>Arthropoda</taxon>
        <taxon>Hexapoda</taxon>
        <taxon>Insecta</taxon>
        <taxon>Pterygota</taxon>
        <taxon>Neoptera</taxon>
        <taxon>Endopterygota</taxon>
        <taxon>Coleoptera</taxon>
        <taxon>Polyphaga</taxon>
        <taxon>Cucujiformia</taxon>
        <taxon>Nitidulidae</taxon>
        <taxon>Meligethinae</taxon>
        <taxon>Brassicogethes</taxon>
    </lineage>
</organism>
<dbReference type="Gene3D" id="1.10.2080.10">
    <property type="entry name" value="Insect odorant-binding protein A10/Ejaculatory bulb-specific protein 3"/>
    <property type="match status" value="1"/>
</dbReference>
<evidence type="ECO:0000313" key="2">
    <source>
        <dbReference type="EMBL" id="CAH0550943.1"/>
    </source>
</evidence>
<proteinExistence type="predicted"/>
<dbReference type="Proteomes" id="UP001154078">
    <property type="component" value="Chromosome 2"/>
</dbReference>